<keyword evidence="2" id="KW-1185">Reference proteome</keyword>
<organism evidence="1 2">
    <name type="scientific">Melastoma candidum</name>
    <dbReference type="NCBI Taxonomy" id="119954"/>
    <lineage>
        <taxon>Eukaryota</taxon>
        <taxon>Viridiplantae</taxon>
        <taxon>Streptophyta</taxon>
        <taxon>Embryophyta</taxon>
        <taxon>Tracheophyta</taxon>
        <taxon>Spermatophyta</taxon>
        <taxon>Magnoliopsida</taxon>
        <taxon>eudicotyledons</taxon>
        <taxon>Gunneridae</taxon>
        <taxon>Pentapetalae</taxon>
        <taxon>rosids</taxon>
        <taxon>malvids</taxon>
        <taxon>Myrtales</taxon>
        <taxon>Melastomataceae</taxon>
        <taxon>Melastomatoideae</taxon>
        <taxon>Melastomateae</taxon>
        <taxon>Melastoma</taxon>
    </lineage>
</organism>
<sequence length="142" mass="16076">MRLSSASAGSQTTASKNFYEMLSLCPGSTSEGDVKRAFRSLVLRYHPDVCDPSAQEESTRMFLMIHEAYRTLSDPVLREEYDYNLGLNAGGAGRNNGRAGLDGYRGTRWQEQVMELRKRRSGGRRGEPTWGSIMRDRNNNKY</sequence>
<protein>
    <submittedName>
        <fullName evidence="1">Uncharacterized protein</fullName>
    </submittedName>
</protein>
<accession>A0ACB9R9S2</accession>
<dbReference type="Proteomes" id="UP001057402">
    <property type="component" value="Chromosome 4"/>
</dbReference>
<name>A0ACB9R9S2_9MYRT</name>
<evidence type="ECO:0000313" key="2">
    <source>
        <dbReference type="Proteomes" id="UP001057402"/>
    </source>
</evidence>
<reference evidence="2" key="1">
    <citation type="journal article" date="2023" name="Front. Plant Sci.">
        <title>Chromosomal-level genome assembly of Melastoma candidum provides insights into trichome evolution.</title>
        <authorList>
            <person name="Zhong Y."/>
            <person name="Wu W."/>
            <person name="Sun C."/>
            <person name="Zou P."/>
            <person name="Liu Y."/>
            <person name="Dai S."/>
            <person name="Zhou R."/>
        </authorList>
    </citation>
    <scope>NUCLEOTIDE SEQUENCE [LARGE SCALE GENOMIC DNA]</scope>
</reference>
<comment type="caution">
    <text evidence="1">The sequence shown here is derived from an EMBL/GenBank/DDBJ whole genome shotgun (WGS) entry which is preliminary data.</text>
</comment>
<evidence type="ECO:0000313" key="1">
    <source>
        <dbReference type="EMBL" id="KAI4375856.1"/>
    </source>
</evidence>
<proteinExistence type="predicted"/>
<gene>
    <name evidence="1" type="ORF">MLD38_013676</name>
</gene>
<dbReference type="EMBL" id="CM042883">
    <property type="protein sequence ID" value="KAI4375856.1"/>
    <property type="molecule type" value="Genomic_DNA"/>
</dbReference>